<accession>A0A6A2X202</accession>
<dbReference type="EMBL" id="VEPZ02001726">
    <property type="protein sequence ID" value="KAE8661065.1"/>
    <property type="molecule type" value="Genomic_DNA"/>
</dbReference>
<dbReference type="Proteomes" id="UP000436088">
    <property type="component" value="Unassembled WGS sequence"/>
</dbReference>
<dbReference type="PANTHER" id="PTHR33701:SF2">
    <property type="entry name" value="TRANSMEMBRANE PROTEIN"/>
    <property type="match status" value="1"/>
</dbReference>
<evidence type="ECO:0000313" key="3">
    <source>
        <dbReference type="Proteomes" id="UP000436088"/>
    </source>
</evidence>
<protein>
    <recommendedName>
        <fullName evidence="4">PPM-type phosphatase domain-containing protein</fullName>
    </recommendedName>
</protein>
<dbReference type="Gene3D" id="3.60.40.10">
    <property type="entry name" value="PPM-type phosphatase domain"/>
    <property type="match status" value="1"/>
</dbReference>
<evidence type="ECO:0008006" key="4">
    <source>
        <dbReference type="Google" id="ProtNLM"/>
    </source>
</evidence>
<gene>
    <name evidence="2" type="ORF">F3Y22_tig00116939pilonHSYRG00117</name>
</gene>
<name>A0A6A2X202_HIBSY</name>
<evidence type="ECO:0000313" key="2">
    <source>
        <dbReference type="EMBL" id="KAE8661065.1"/>
    </source>
</evidence>
<evidence type="ECO:0000256" key="1">
    <source>
        <dbReference type="SAM" id="Coils"/>
    </source>
</evidence>
<keyword evidence="3" id="KW-1185">Reference proteome</keyword>
<keyword evidence="1" id="KW-0175">Coiled coil</keyword>
<dbReference type="PANTHER" id="PTHR33701">
    <property type="entry name" value="TRANSMEMBRANE PROTEIN"/>
    <property type="match status" value="1"/>
</dbReference>
<reference evidence="2" key="1">
    <citation type="submission" date="2019-09" db="EMBL/GenBank/DDBJ databases">
        <title>Draft genome information of white flower Hibiscus syriacus.</title>
        <authorList>
            <person name="Kim Y.-M."/>
        </authorList>
    </citation>
    <scope>NUCLEOTIDE SEQUENCE [LARGE SCALE GENOMIC DNA]</scope>
    <source>
        <strain evidence="2">YM2019G1</strain>
    </source>
</reference>
<organism evidence="2 3">
    <name type="scientific">Hibiscus syriacus</name>
    <name type="common">Rose of Sharon</name>
    <dbReference type="NCBI Taxonomy" id="106335"/>
    <lineage>
        <taxon>Eukaryota</taxon>
        <taxon>Viridiplantae</taxon>
        <taxon>Streptophyta</taxon>
        <taxon>Embryophyta</taxon>
        <taxon>Tracheophyta</taxon>
        <taxon>Spermatophyta</taxon>
        <taxon>Magnoliopsida</taxon>
        <taxon>eudicotyledons</taxon>
        <taxon>Gunneridae</taxon>
        <taxon>Pentapetalae</taxon>
        <taxon>rosids</taxon>
        <taxon>malvids</taxon>
        <taxon>Malvales</taxon>
        <taxon>Malvaceae</taxon>
        <taxon>Malvoideae</taxon>
        <taxon>Hibiscus</taxon>
    </lineage>
</organism>
<sequence length="366" mass="41231">MRGDDKMRTVECLRGRLLAERQASMAAKEDAQLMESKLLELENKLKQETKSRLLKKKLESLKILLDLEESESSSSLEPSTIEINTMNYEDDDEYVDNSLALVPLELPETKPVPEIRIVRKSVAQDLPEKSQALLLSIASFHHFDLRPKLVSIESQGAFPPQSVAETQTLQWSLPIRNLKMVKSCWKPSIECDSRGCLDGLLWYKDLGQHVYGDFSMAVIQVNSLLEDRSQLQLRLLSSSRFGQYVTVIGVKAYYVSLDVQHVSENQDISINDLIKAFLVTEDEFLSLVRKQWLVKPQMASVGSCCLTGVICNGLLYIAPAGDSRVVLGRSVSGTNWQCSYQPNKMRVPVPYETSYGSCIPMIHILL</sequence>
<dbReference type="AlphaFoldDB" id="A0A6A2X202"/>
<dbReference type="SUPFAM" id="SSF81606">
    <property type="entry name" value="PP2C-like"/>
    <property type="match status" value="1"/>
</dbReference>
<comment type="caution">
    <text evidence="2">The sequence shown here is derived from an EMBL/GenBank/DDBJ whole genome shotgun (WGS) entry which is preliminary data.</text>
</comment>
<feature type="coiled-coil region" evidence="1">
    <location>
        <begin position="24"/>
        <end position="51"/>
    </location>
</feature>
<dbReference type="InterPro" id="IPR036457">
    <property type="entry name" value="PPM-type-like_dom_sf"/>
</dbReference>
<proteinExistence type="predicted"/>